<evidence type="ECO:0000259" key="4">
    <source>
        <dbReference type="PROSITE" id="PS50949"/>
    </source>
</evidence>
<reference evidence="6" key="1">
    <citation type="journal article" date="2019" name="Int. J. Syst. Evol. Microbiol.">
        <title>The Global Catalogue of Microorganisms (GCM) 10K type strain sequencing project: providing services to taxonomists for standard genome sequencing and annotation.</title>
        <authorList>
            <consortium name="The Broad Institute Genomics Platform"/>
            <consortium name="The Broad Institute Genome Sequencing Center for Infectious Disease"/>
            <person name="Wu L."/>
            <person name="Ma J."/>
        </authorList>
    </citation>
    <scope>NUCLEOTIDE SEQUENCE [LARGE SCALE GENOMIC DNA]</scope>
    <source>
        <strain evidence="6">KCTC 52039</strain>
    </source>
</reference>
<dbReference type="EMBL" id="JBHRTO010000001">
    <property type="protein sequence ID" value="MFC3180635.1"/>
    <property type="molecule type" value="Genomic_DNA"/>
</dbReference>
<keyword evidence="2" id="KW-0238">DNA-binding</keyword>
<keyword evidence="1" id="KW-0805">Transcription regulation</keyword>
<dbReference type="Gene3D" id="1.20.120.530">
    <property type="entry name" value="GntR ligand-binding domain-like"/>
    <property type="match status" value="1"/>
</dbReference>
<dbReference type="InterPro" id="IPR000524">
    <property type="entry name" value="Tscrpt_reg_HTH_GntR"/>
</dbReference>
<evidence type="ECO:0000256" key="2">
    <source>
        <dbReference type="ARBA" id="ARBA00023125"/>
    </source>
</evidence>
<evidence type="ECO:0000313" key="5">
    <source>
        <dbReference type="EMBL" id="MFC3180635.1"/>
    </source>
</evidence>
<dbReference type="SUPFAM" id="SSF48008">
    <property type="entry name" value="GntR ligand-binding domain-like"/>
    <property type="match status" value="1"/>
</dbReference>
<dbReference type="PANTHER" id="PTHR43537:SF45">
    <property type="entry name" value="GNTR FAMILY REGULATORY PROTEIN"/>
    <property type="match status" value="1"/>
</dbReference>
<sequence length="243" mass="27025">MLQSEDAFSQDPIAANHRLQPLEMFVGSLGSKVYQTLRQAILSLSYRPGEILRKPEICAELGVSRSPVSDAVARLATEGLVDVIPQAGTYVARFSMDEIREGAFVREAIELQAIERVAETISDEQLVALRRNITVQAALLADGDFPGFYQLDGEMHDLIRSFTGYRKLSVVAETAWVHVERARRLVLPVDGRVAATLEEHRGILAALEARDPQAARAAMRGHLRKLLTYLEPLERSHPDLFNP</sequence>
<dbReference type="CDD" id="cd07377">
    <property type="entry name" value="WHTH_GntR"/>
    <property type="match status" value="1"/>
</dbReference>
<evidence type="ECO:0000256" key="1">
    <source>
        <dbReference type="ARBA" id="ARBA00023015"/>
    </source>
</evidence>
<keyword evidence="6" id="KW-1185">Reference proteome</keyword>
<evidence type="ECO:0000256" key="3">
    <source>
        <dbReference type="ARBA" id="ARBA00023163"/>
    </source>
</evidence>
<dbReference type="InterPro" id="IPR008920">
    <property type="entry name" value="TF_FadR/GntR_C"/>
</dbReference>
<dbReference type="SMART" id="SM00345">
    <property type="entry name" value="HTH_GNTR"/>
    <property type="match status" value="1"/>
</dbReference>
<dbReference type="Gene3D" id="1.10.10.10">
    <property type="entry name" value="Winged helix-like DNA-binding domain superfamily/Winged helix DNA-binding domain"/>
    <property type="match status" value="1"/>
</dbReference>
<comment type="caution">
    <text evidence="5">The sequence shown here is derived from an EMBL/GenBank/DDBJ whole genome shotgun (WGS) entry which is preliminary data.</text>
</comment>
<evidence type="ECO:0000313" key="6">
    <source>
        <dbReference type="Proteomes" id="UP001595547"/>
    </source>
</evidence>
<keyword evidence="3" id="KW-0804">Transcription</keyword>
<feature type="domain" description="HTH gntR-type" evidence="4">
    <location>
        <begin position="27"/>
        <end position="94"/>
    </location>
</feature>
<proteinExistence type="predicted"/>
<dbReference type="InterPro" id="IPR036388">
    <property type="entry name" value="WH-like_DNA-bd_sf"/>
</dbReference>
<dbReference type="Pfam" id="PF07729">
    <property type="entry name" value="FCD"/>
    <property type="match status" value="1"/>
</dbReference>
<organism evidence="5 6">
    <name type="scientific">Cypionkella sinensis</name>
    <dbReference type="NCBI Taxonomy" id="1756043"/>
    <lineage>
        <taxon>Bacteria</taxon>
        <taxon>Pseudomonadati</taxon>
        <taxon>Pseudomonadota</taxon>
        <taxon>Alphaproteobacteria</taxon>
        <taxon>Rhodobacterales</taxon>
        <taxon>Paracoccaceae</taxon>
        <taxon>Cypionkella</taxon>
    </lineage>
</organism>
<dbReference type="InterPro" id="IPR011711">
    <property type="entry name" value="GntR_C"/>
</dbReference>
<protein>
    <submittedName>
        <fullName evidence="5">GntR family transcriptional regulator</fullName>
    </submittedName>
</protein>
<dbReference type="PROSITE" id="PS50949">
    <property type="entry name" value="HTH_GNTR"/>
    <property type="match status" value="1"/>
</dbReference>
<dbReference type="Proteomes" id="UP001595547">
    <property type="component" value="Unassembled WGS sequence"/>
</dbReference>
<dbReference type="InterPro" id="IPR036390">
    <property type="entry name" value="WH_DNA-bd_sf"/>
</dbReference>
<dbReference type="Pfam" id="PF00392">
    <property type="entry name" value="GntR"/>
    <property type="match status" value="1"/>
</dbReference>
<dbReference type="RefSeq" id="WP_380072260.1">
    <property type="nucleotide sequence ID" value="NZ_JBHRTO010000001.1"/>
</dbReference>
<name>A0ABV7IVV5_9RHOB</name>
<accession>A0ABV7IVV5</accession>
<dbReference type="SUPFAM" id="SSF46785">
    <property type="entry name" value="Winged helix' DNA-binding domain"/>
    <property type="match status" value="1"/>
</dbReference>
<dbReference type="PANTHER" id="PTHR43537">
    <property type="entry name" value="TRANSCRIPTIONAL REGULATOR, GNTR FAMILY"/>
    <property type="match status" value="1"/>
</dbReference>
<dbReference type="SMART" id="SM00895">
    <property type="entry name" value="FCD"/>
    <property type="match status" value="1"/>
</dbReference>
<gene>
    <name evidence="5" type="ORF">ACFOGH_06515</name>
</gene>